<feature type="region of interest" description="Disordered" evidence="3">
    <location>
        <begin position="110"/>
        <end position="208"/>
    </location>
</feature>
<dbReference type="FunFam" id="1.10.8.1120:FF:000001">
    <property type="entry name" value="Histone RNA hairpin-binding protein-like"/>
    <property type="match status" value="1"/>
</dbReference>
<evidence type="ECO:0000259" key="4">
    <source>
        <dbReference type="Pfam" id="PF15247"/>
    </source>
</evidence>
<name>A0AAV1I661_9CHLO</name>
<sequence>MSMATDTSAAFVVDSPGLRTRPPKAKETDPRRLETRQKQISFGKNTIGYSEYRKAVPKHIGVPHNAPTPKPKHQHLPHPTTPDIYQICSKRSFDGQVKHWRRDLHKWDPEVAEDEEVVEVDQEFKTPGKGARRSDGWLASPLTSGNKGEADPPEDENSDPGNFVSPNKRSRIITPAHKASQAAKAQKRQRKSVLADEPAEEPKAASKTIFDDWDDCDVTV</sequence>
<dbReference type="GO" id="GO:0071207">
    <property type="term" value="F:histone pre-mRNA stem-loop binding"/>
    <property type="evidence" value="ECO:0007669"/>
    <property type="project" value="TreeGrafter"/>
</dbReference>
<feature type="compositionally biased region" description="Acidic residues" evidence="3">
    <location>
        <begin position="110"/>
        <end position="121"/>
    </location>
</feature>
<reference evidence="5 6" key="1">
    <citation type="submission" date="2023-10" db="EMBL/GenBank/DDBJ databases">
        <authorList>
            <person name="Maclean D."/>
            <person name="Macfadyen A."/>
        </authorList>
    </citation>
    <scope>NUCLEOTIDE SEQUENCE [LARGE SCALE GENOMIC DNA]</scope>
</reference>
<feature type="region of interest" description="Disordered" evidence="3">
    <location>
        <begin position="59"/>
        <end position="83"/>
    </location>
</feature>
<evidence type="ECO:0000256" key="2">
    <source>
        <dbReference type="ARBA" id="ARBA00022884"/>
    </source>
</evidence>
<accession>A0AAV1I661</accession>
<comment type="caution">
    <text evidence="5">The sequence shown here is derived from an EMBL/GenBank/DDBJ whole genome shotgun (WGS) entry which is preliminary data.</text>
</comment>
<feature type="region of interest" description="Disordered" evidence="3">
    <location>
        <begin position="1"/>
        <end position="46"/>
    </location>
</feature>
<evidence type="ECO:0000256" key="3">
    <source>
        <dbReference type="SAM" id="MobiDB-lite"/>
    </source>
</evidence>
<dbReference type="GO" id="GO:0071204">
    <property type="term" value="C:histone pre-mRNA 3'end processing complex"/>
    <property type="evidence" value="ECO:0007669"/>
    <property type="project" value="TreeGrafter"/>
</dbReference>
<dbReference type="EMBL" id="CAUYUE010000006">
    <property type="protein sequence ID" value="CAK0781821.1"/>
    <property type="molecule type" value="Genomic_DNA"/>
</dbReference>
<keyword evidence="6" id="KW-1185">Reference proteome</keyword>
<proteinExistence type="inferred from homology"/>
<dbReference type="Gene3D" id="1.10.8.1120">
    <property type="entry name" value="Histone RNA hairpin-binding protein RNA-binding domain"/>
    <property type="match status" value="1"/>
</dbReference>
<organism evidence="5 6">
    <name type="scientific">Coccomyxa viridis</name>
    <dbReference type="NCBI Taxonomy" id="1274662"/>
    <lineage>
        <taxon>Eukaryota</taxon>
        <taxon>Viridiplantae</taxon>
        <taxon>Chlorophyta</taxon>
        <taxon>core chlorophytes</taxon>
        <taxon>Trebouxiophyceae</taxon>
        <taxon>Trebouxiophyceae incertae sedis</taxon>
        <taxon>Coccomyxaceae</taxon>
        <taxon>Coccomyxa</taxon>
    </lineage>
</organism>
<keyword evidence="2" id="KW-0694">RNA-binding</keyword>
<dbReference type="InterPro" id="IPR029344">
    <property type="entry name" value="SLBP_RNA_bind"/>
</dbReference>
<evidence type="ECO:0000313" key="5">
    <source>
        <dbReference type="EMBL" id="CAK0781821.1"/>
    </source>
</evidence>
<dbReference type="GO" id="GO:0051028">
    <property type="term" value="P:mRNA transport"/>
    <property type="evidence" value="ECO:0007669"/>
    <property type="project" value="TreeGrafter"/>
</dbReference>
<dbReference type="Proteomes" id="UP001314263">
    <property type="component" value="Unassembled WGS sequence"/>
</dbReference>
<feature type="compositionally biased region" description="Basic and acidic residues" evidence="3">
    <location>
        <begin position="24"/>
        <end position="37"/>
    </location>
</feature>
<dbReference type="GO" id="GO:0005737">
    <property type="term" value="C:cytoplasm"/>
    <property type="evidence" value="ECO:0007669"/>
    <property type="project" value="TreeGrafter"/>
</dbReference>
<protein>
    <recommendedName>
        <fullName evidence="4">Histone RNA hairpin-binding protein RNA-binding domain-containing protein</fullName>
    </recommendedName>
</protein>
<evidence type="ECO:0000313" key="6">
    <source>
        <dbReference type="Proteomes" id="UP001314263"/>
    </source>
</evidence>
<dbReference type="PANTHER" id="PTHR17408">
    <property type="entry name" value="HISTONE RNA HAIRPIN-BINDING PROTEIN"/>
    <property type="match status" value="1"/>
</dbReference>
<dbReference type="PANTHER" id="PTHR17408:SF0">
    <property type="entry name" value="HISTONE RNA HAIRPIN-BINDING PROTEIN"/>
    <property type="match status" value="1"/>
</dbReference>
<dbReference type="InterPro" id="IPR026502">
    <property type="entry name" value="SLBP1/SLBP2"/>
</dbReference>
<dbReference type="InterPro" id="IPR038294">
    <property type="entry name" value="SLBP_RNA_bind_sf"/>
</dbReference>
<dbReference type="AlphaFoldDB" id="A0AAV1I661"/>
<comment type="similarity">
    <text evidence="1">Belongs to the SLBP family.</text>
</comment>
<gene>
    <name evidence="5" type="ORF">CVIRNUC_005479</name>
</gene>
<feature type="domain" description="Histone RNA hairpin-binding protein RNA-binding" evidence="4">
    <location>
        <begin position="28"/>
        <end position="109"/>
    </location>
</feature>
<evidence type="ECO:0000256" key="1">
    <source>
        <dbReference type="ARBA" id="ARBA00006151"/>
    </source>
</evidence>
<dbReference type="GO" id="GO:0003729">
    <property type="term" value="F:mRNA binding"/>
    <property type="evidence" value="ECO:0007669"/>
    <property type="project" value="InterPro"/>
</dbReference>
<dbReference type="Pfam" id="PF15247">
    <property type="entry name" value="SLBP_RNA_bind"/>
    <property type="match status" value="1"/>
</dbReference>
<dbReference type="GO" id="GO:0006398">
    <property type="term" value="P:mRNA 3'-end processing by stem-loop binding and cleavage"/>
    <property type="evidence" value="ECO:0007669"/>
    <property type="project" value="TreeGrafter"/>
</dbReference>